<dbReference type="SUPFAM" id="SSF57903">
    <property type="entry name" value="FYVE/PHD zinc finger"/>
    <property type="match status" value="1"/>
</dbReference>
<name>A0A6J8C1C9_MYTCO</name>
<dbReference type="InterPro" id="IPR019787">
    <property type="entry name" value="Znf_PHD-finger"/>
</dbReference>
<evidence type="ECO:0000256" key="3">
    <source>
        <dbReference type="ARBA" id="ARBA00022833"/>
    </source>
</evidence>
<dbReference type="AlphaFoldDB" id="A0A6J8C1C9"/>
<keyword evidence="1" id="KW-0479">Metal-binding</keyword>
<gene>
    <name evidence="6" type="ORF">MCOR_24144</name>
</gene>
<evidence type="ECO:0000256" key="1">
    <source>
        <dbReference type="ARBA" id="ARBA00022723"/>
    </source>
</evidence>
<dbReference type="EMBL" id="CACVKT020004298">
    <property type="protein sequence ID" value="CAC5388914.1"/>
    <property type="molecule type" value="Genomic_DNA"/>
</dbReference>
<evidence type="ECO:0000256" key="4">
    <source>
        <dbReference type="SAM" id="MobiDB-lite"/>
    </source>
</evidence>
<feature type="compositionally biased region" description="Polar residues" evidence="4">
    <location>
        <begin position="231"/>
        <end position="245"/>
    </location>
</feature>
<dbReference type="InterPro" id="IPR001965">
    <property type="entry name" value="Znf_PHD"/>
</dbReference>
<sequence length="303" mass="35163">MLKFTINLYHTSCSMIVNGKRVDLFINDIIDDLCEKVKKEYNEIELLNKSIESYLSHMKNYTSKVIQKSITNKEIHPENEQADQFKNMNNSQTKNFTRQILDTQYIESDKNICPGCRKYVDDGIGCDRCDFWYHYECENITSNIGNEALRHIEYICRFCNDDMLYENRNHLECDANEESNIVGAIQTVKDFNSKREKDHPQNADNSKKNKDTNIDSGDTVQCTRKLISVDENNTFNKSSQNASQSDPEEETILKSVVSPKPSKTSKKITEDSTTSQPNDKKKMEGKHQYKQVRRENVPNPIQQ</sequence>
<proteinExistence type="predicted"/>
<dbReference type="Pfam" id="PF00628">
    <property type="entry name" value="PHD"/>
    <property type="match status" value="1"/>
</dbReference>
<dbReference type="GO" id="GO:0008270">
    <property type="term" value="F:zinc ion binding"/>
    <property type="evidence" value="ECO:0007669"/>
    <property type="project" value="UniProtKB-KW"/>
</dbReference>
<dbReference type="InterPro" id="IPR011011">
    <property type="entry name" value="Znf_FYVE_PHD"/>
</dbReference>
<dbReference type="InterPro" id="IPR013083">
    <property type="entry name" value="Znf_RING/FYVE/PHD"/>
</dbReference>
<dbReference type="InterPro" id="IPR019786">
    <property type="entry name" value="Zinc_finger_PHD-type_CS"/>
</dbReference>
<keyword evidence="2" id="KW-0863">Zinc-finger</keyword>
<feature type="compositionally biased region" description="Basic and acidic residues" evidence="4">
    <location>
        <begin position="278"/>
        <end position="296"/>
    </location>
</feature>
<dbReference type="OrthoDB" id="6177101at2759"/>
<dbReference type="Gene3D" id="3.30.40.10">
    <property type="entry name" value="Zinc/RING finger domain, C3HC4 (zinc finger)"/>
    <property type="match status" value="1"/>
</dbReference>
<dbReference type="PROSITE" id="PS01359">
    <property type="entry name" value="ZF_PHD_1"/>
    <property type="match status" value="1"/>
</dbReference>
<organism evidence="6 7">
    <name type="scientific">Mytilus coruscus</name>
    <name type="common">Sea mussel</name>
    <dbReference type="NCBI Taxonomy" id="42192"/>
    <lineage>
        <taxon>Eukaryota</taxon>
        <taxon>Metazoa</taxon>
        <taxon>Spiralia</taxon>
        <taxon>Lophotrochozoa</taxon>
        <taxon>Mollusca</taxon>
        <taxon>Bivalvia</taxon>
        <taxon>Autobranchia</taxon>
        <taxon>Pteriomorphia</taxon>
        <taxon>Mytilida</taxon>
        <taxon>Mytiloidea</taxon>
        <taxon>Mytilidae</taxon>
        <taxon>Mytilinae</taxon>
        <taxon>Mytilus</taxon>
    </lineage>
</organism>
<dbReference type="Proteomes" id="UP000507470">
    <property type="component" value="Unassembled WGS sequence"/>
</dbReference>
<protein>
    <recommendedName>
        <fullName evidence="5">Zinc finger PHD-type domain-containing protein</fullName>
    </recommendedName>
</protein>
<feature type="region of interest" description="Disordered" evidence="4">
    <location>
        <begin position="231"/>
        <end position="303"/>
    </location>
</feature>
<evidence type="ECO:0000259" key="5">
    <source>
        <dbReference type="SMART" id="SM00249"/>
    </source>
</evidence>
<evidence type="ECO:0000256" key="2">
    <source>
        <dbReference type="ARBA" id="ARBA00022771"/>
    </source>
</evidence>
<dbReference type="SMART" id="SM00249">
    <property type="entry name" value="PHD"/>
    <property type="match status" value="1"/>
</dbReference>
<reference evidence="6 7" key="1">
    <citation type="submission" date="2020-06" db="EMBL/GenBank/DDBJ databases">
        <authorList>
            <person name="Li R."/>
            <person name="Bekaert M."/>
        </authorList>
    </citation>
    <scope>NUCLEOTIDE SEQUENCE [LARGE SCALE GENOMIC DNA]</scope>
    <source>
        <strain evidence="7">wild</strain>
    </source>
</reference>
<keyword evidence="3" id="KW-0862">Zinc</keyword>
<evidence type="ECO:0000313" key="6">
    <source>
        <dbReference type="EMBL" id="CAC5388914.1"/>
    </source>
</evidence>
<evidence type="ECO:0000313" key="7">
    <source>
        <dbReference type="Proteomes" id="UP000507470"/>
    </source>
</evidence>
<feature type="domain" description="Zinc finger PHD-type" evidence="5">
    <location>
        <begin position="112"/>
        <end position="160"/>
    </location>
</feature>
<keyword evidence="7" id="KW-1185">Reference proteome</keyword>
<feature type="region of interest" description="Disordered" evidence="4">
    <location>
        <begin position="192"/>
        <end position="217"/>
    </location>
</feature>
<feature type="compositionally biased region" description="Basic and acidic residues" evidence="4">
    <location>
        <begin position="192"/>
        <end position="213"/>
    </location>
</feature>
<accession>A0A6J8C1C9</accession>